<dbReference type="PANTHER" id="PTHR32282">
    <property type="entry name" value="BINDING PROTEIN TRANSPEPTIDASE, PUTATIVE-RELATED"/>
    <property type="match status" value="1"/>
</dbReference>
<evidence type="ECO:0000256" key="11">
    <source>
        <dbReference type="ARBA" id="ARBA00023316"/>
    </source>
</evidence>
<comment type="catalytic activity">
    <reaction evidence="12">
        <text>Preferential cleavage: (Ac)2-L-Lys-D-Ala-|-D-Ala. Also transpeptidation of peptidyl-alanyl moieties that are N-acyl substituents of D-alanine.</text>
        <dbReference type="EC" id="3.4.16.4"/>
    </reaction>
</comment>
<keyword evidence="9" id="KW-0573">Peptidoglycan synthesis</keyword>
<name>A0A1J0AAB9_9CYAN</name>
<evidence type="ECO:0000256" key="12">
    <source>
        <dbReference type="ARBA" id="ARBA00034000"/>
    </source>
</evidence>
<evidence type="ECO:0000256" key="2">
    <source>
        <dbReference type="ARBA" id="ARBA00007739"/>
    </source>
</evidence>
<evidence type="ECO:0000256" key="7">
    <source>
        <dbReference type="ARBA" id="ARBA00022801"/>
    </source>
</evidence>
<dbReference type="KEGG" id="glt:GlitD10_0539"/>
<accession>A0A1J0AAB9</accession>
<dbReference type="GO" id="GO:0006508">
    <property type="term" value="P:proteolysis"/>
    <property type="evidence" value="ECO:0007669"/>
    <property type="project" value="UniProtKB-KW"/>
</dbReference>
<protein>
    <submittedName>
        <fullName evidence="16">Penicillin-binding protein, 1A family</fullName>
    </submittedName>
</protein>
<dbReference type="GO" id="GO:0030288">
    <property type="term" value="C:outer membrane-bounded periplasmic space"/>
    <property type="evidence" value="ECO:0007669"/>
    <property type="project" value="TreeGrafter"/>
</dbReference>
<proteinExistence type="inferred from homology"/>
<dbReference type="InterPro" id="IPR023346">
    <property type="entry name" value="Lysozyme-like_dom_sf"/>
</dbReference>
<keyword evidence="5" id="KW-0328">Glycosyltransferase</keyword>
<evidence type="ECO:0000256" key="10">
    <source>
        <dbReference type="ARBA" id="ARBA00023268"/>
    </source>
</evidence>
<dbReference type="Pfam" id="PF00905">
    <property type="entry name" value="Transpeptidase"/>
    <property type="match status" value="1"/>
</dbReference>
<dbReference type="Proteomes" id="UP000180235">
    <property type="component" value="Chromosome"/>
</dbReference>
<evidence type="ECO:0000256" key="4">
    <source>
        <dbReference type="ARBA" id="ARBA00022670"/>
    </source>
</evidence>
<evidence type="ECO:0000256" key="1">
    <source>
        <dbReference type="ARBA" id="ARBA00007090"/>
    </source>
</evidence>
<keyword evidence="10" id="KW-0511">Multifunctional enzyme</keyword>
<dbReference type="AlphaFoldDB" id="A0A1J0AAB9"/>
<dbReference type="NCBIfam" id="TIGR02074">
    <property type="entry name" value="PBP_1a_fam"/>
    <property type="match status" value="1"/>
</dbReference>
<keyword evidence="11" id="KW-0961">Cell wall biogenesis/degradation</keyword>
<dbReference type="InterPro" id="IPR036950">
    <property type="entry name" value="PBP_transglycosylase"/>
</dbReference>
<evidence type="ECO:0000313" key="16">
    <source>
        <dbReference type="EMBL" id="APB32853.1"/>
    </source>
</evidence>
<dbReference type="SUPFAM" id="SSF56601">
    <property type="entry name" value="beta-lactamase/transpeptidase-like"/>
    <property type="match status" value="1"/>
</dbReference>
<comment type="catalytic activity">
    <reaction evidence="13">
        <text>[GlcNAc-(1-&gt;4)-Mur2Ac(oyl-L-Ala-gamma-D-Glu-L-Lys-D-Ala-D-Ala)](n)-di-trans,octa-cis-undecaprenyl diphosphate + beta-D-GlcNAc-(1-&gt;4)-Mur2Ac(oyl-L-Ala-gamma-D-Glu-L-Lys-D-Ala-D-Ala)-di-trans,octa-cis-undecaprenyl diphosphate = [GlcNAc-(1-&gt;4)-Mur2Ac(oyl-L-Ala-gamma-D-Glu-L-Lys-D-Ala-D-Ala)](n+1)-di-trans,octa-cis-undecaprenyl diphosphate + di-trans,octa-cis-undecaprenyl diphosphate + H(+)</text>
        <dbReference type="Rhea" id="RHEA:23708"/>
        <dbReference type="Rhea" id="RHEA-COMP:9602"/>
        <dbReference type="Rhea" id="RHEA-COMP:9603"/>
        <dbReference type="ChEBI" id="CHEBI:15378"/>
        <dbReference type="ChEBI" id="CHEBI:58405"/>
        <dbReference type="ChEBI" id="CHEBI:60033"/>
        <dbReference type="ChEBI" id="CHEBI:78435"/>
        <dbReference type="EC" id="2.4.99.28"/>
    </reaction>
</comment>
<evidence type="ECO:0000259" key="15">
    <source>
        <dbReference type="Pfam" id="PF00912"/>
    </source>
</evidence>
<comment type="similarity">
    <text evidence="2">In the N-terminal section; belongs to the glycosyltransferase 51 family.</text>
</comment>
<keyword evidence="4" id="KW-0645">Protease</keyword>
<feature type="domain" description="Penicillin-binding protein transpeptidase" evidence="14">
    <location>
        <begin position="362"/>
        <end position="631"/>
    </location>
</feature>
<feature type="domain" description="Glycosyl transferase family 51" evidence="15">
    <location>
        <begin position="80"/>
        <end position="239"/>
    </location>
</feature>
<evidence type="ECO:0000256" key="5">
    <source>
        <dbReference type="ARBA" id="ARBA00022676"/>
    </source>
</evidence>
<dbReference type="Gene3D" id="3.40.710.10">
    <property type="entry name" value="DD-peptidase/beta-lactamase superfamily"/>
    <property type="match status" value="1"/>
</dbReference>
<dbReference type="STRING" id="1188229.GlitD10_0539"/>
<keyword evidence="8" id="KW-0133">Cell shape</keyword>
<keyword evidence="6" id="KW-0808">Transferase</keyword>
<organism evidence="16 17">
    <name type="scientific">Gloeomargarita lithophora Alchichica-D10</name>
    <dbReference type="NCBI Taxonomy" id="1188229"/>
    <lineage>
        <taxon>Bacteria</taxon>
        <taxon>Bacillati</taxon>
        <taxon>Cyanobacteriota</taxon>
        <taxon>Cyanophyceae</taxon>
        <taxon>Gloeomargaritales</taxon>
        <taxon>Gloeomargaritaceae</taxon>
        <taxon>Gloeomargarita</taxon>
    </lineage>
</organism>
<keyword evidence="3" id="KW-0121">Carboxypeptidase</keyword>
<dbReference type="GO" id="GO:0008360">
    <property type="term" value="P:regulation of cell shape"/>
    <property type="evidence" value="ECO:0007669"/>
    <property type="project" value="UniProtKB-KW"/>
</dbReference>
<evidence type="ECO:0000256" key="6">
    <source>
        <dbReference type="ARBA" id="ARBA00022679"/>
    </source>
</evidence>
<keyword evidence="7" id="KW-0378">Hydrolase</keyword>
<dbReference type="InterPro" id="IPR012338">
    <property type="entry name" value="Beta-lactam/transpept-like"/>
</dbReference>
<evidence type="ECO:0000313" key="17">
    <source>
        <dbReference type="Proteomes" id="UP000180235"/>
    </source>
</evidence>
<dbReference type="InterPro" id="IPR001264">
    <property type="entry name" value="Glyco_trans_51"/>
</dbReference>
<comment type="similarity">
    <text evidence="1">In the C-terminal section; belongs to the transpeptidase family.</text>
</comment>
<evidence type="ECO:0000256" key="8">
    <source>
        <dbReference type="ARBA" id="ARBA00022960"/>
    </source>
</evidence>
<dbReference type="InterPro" id="IPR001460">
    <property type="entry name" value="PCN-bd_Tpept"/>
</dbReference>
<dbReference type="Gene3D" id="1.10.3810.10">
    <property type="entry name" value="Biosynthetic peptidoglycan transglycosylase-like"/>
    <property type="match status" value="1"/>
</dbReference>
<dbReference type="InterPro" id="IPR050396">
    <property type="entry name" value="Glycosyltr_51/Transpeptidase"/>
</dbReference>
<evidence type="ECO:0000256" key="3">
    <source>
        <dbReference type="ARBA" id="ARBA00022645"/>
    </source>
</evidence>
<dbReference type="EMBL" id="CP017675">
    <property type="protein sequence ID" value="APB32853.1"/>
    <property type="molecule type" value="Genomic_DNA"/>
</dbReference>
<dbReference type="PANTHER" id="PTHR32282:SF33">
    <property type="entry name" value="PEPTIDOGLYCAN GLYCOSYLTRANSFERASE"/>
    <property type="match status" value="1"/>
</dbReference>
<sequence>MSGKAFTPARRPSPLTVALGVGGSVLRWTGVTLMGVVLVGTASAAGMMAGLAYSFRNLPDVRALKTYVPPQTTYIYDIKGKELAAIHGEANREVVPLDQIAHPLKLAVLGIEDSHFYTHPGINVSSIVRALIANWRSGGVVEGGSTLTMQLVKNLLLSPEQVFSRKVAEAVLAMRLEQVFGKDELLGLYLNQVYWGHNNYGVETAAQSYFGKSARELTLAEGALMAGLIQAPEFYSPFAPGNQPLCQDRPLGNSCPAKQRQLVVLERLEQLEWITPEQAKAARLEPVYLNQITSFKPSTLPYVTDLALQNLYDKFGQDLVQRGGLRVQTSVDSELQATAEKIIQENHARLRNQGWGSSQLQMALVAVDPRTHYIKAIVGGVNYKKSQFNRGFQAQRQPGSAFKPFVYYAALASGHHTPDSYVSDSPVSYRDGSGWYSPRNYDGSFWGGTSLRQALAASRNVPAIRLGKEVGMERVVQVSRTLGITSPMLPVTSLPLGAVDLTPLEMANAYATFASNGWYSEPSVIVQAQDQSGQLQWKNMPQPKLVLDPWAAASMNSMLQTVIESGTGTAAQIGRPAAGKTGTTSSERDIWFVGYVPQLATAVWIGNDNYQPLGGGATGGVLVAPIWRQFMLAALKGVPVQQFTPAKDFVRPKPNRS</sequence>
<evidence type="ECO:0000256" key="9">
    <source>
        <dbReference type="ARBA" id="ARBA00022984"/>
    </source>
</evidence>
<dbReference type="GO" id="GO:0009252">
    <property type="term" value="P:peptidoglycan biosynthetic process"/>
    <property type="evidence" value="ECO:0007669"/>
    <property type="project" value="UniProtKB-KW"/>
</dbReference>
<dbReference type="GO" id="GO:0071555">
    <property type="term" value="P:cell wall organization"/>
    <property type="evidence" value="ECO:0007669"/>
    <property type="project" value="UniProtKB-KW"/>
</dbReference>
<gene>
    <name evidence="16" type="ORF">GlitD10_0539</name>
</gene>
<dbReference type="Pfam" id="PF00912">
    <property type="entry name" value="Transgly"/>
    <property type="match status" value="1"/>
</dbReference>
<keyword evidence="17" id="KW-1185">Reference proteome</keyword>
<reference evidence="16 17" key="1">
    <citation type="submission" date="2016-10" db="EMBL/GenBank/DDBJ databases">
        <title>Description of Gloeomargarita lithophora gen. nov., sp. nov., a thylakoid-bearing basal-branching cyanobacterium with intracellular carbonates, and proposal for Gloeomargaritales ord. nov.</title>
        <authorList>
            <person name="Moreira D."/>
            <person name="Tavera R."/>
            <person name="Benzerara K."/>
            <person name="Skouri-Panet F."/>
            <person name="Couradeau E."/>
            <person name="Gerard E."/>
            <person name="Loussert C."/>
            <person name="Novelo E."/>
            <person name="Zivanovic Y."/>
            <person name="Lopez-Garcia P."/>
        </authorList>
    </citation>
    <scope>NUCLEOTIDE SEQUENCE [LARGE SCALE GENOMIC DNA]</scope>
    <source>
        <strain evidence="16 17">D10</strain>
    </source>
</reference>
<evidence type="ECO:0000259" key="14">
    <source>
        <dbReference type="Pfam" id="PF00905"/>
    </source>
</evidence>
<dbReference type="SUPFAM" id="SSF53955">
    <property type="entry name" value="Lysozyme-like"/>
    <property type="match status" value="1"/>
</dbReference>
<evidence type="ECO:0000256" key="13">
    <source>
        <dbReference type="ARBA" id="ARBA00049902"/>
    </source>
</evidence>
<dbReference type="GO" id="GO:0008955">
    <property type="term" value="F:peptidoglycan glycosyltransferase activity"/>
    <property type="evidence" value="ECO:0007669"/>
    <property type="project" value="UniProtKB-EC"/>
</dbReference>
<dbReference type="RefSeq" id="WP_071453531.1">
    <property type="nucleotide sequence ID" value="NZ_CP017675.1"/>
</dbReference>
<dbReference type="FunFam" id="1.10.3810.10:FF:000001">
    <property type="entry name" value="Penicillin-binding protein 1A"/>
    <property type="match status" value="1"/>
</dbReference>
<dbReference type="GO" id="GO:0008658">
    <property type="term" value="F:penicillin binding"/>
    <property type="evidence" value="ECO:0007669"/>
    <property type="project" value="InterPro"/>
</dbReference>
<dbReference type="GO" id="GO:0009002">
    <property type="term" value="F:serine-type D-Ala-D-Ala carboxypeptidase activity"/>
    <property type="evidence" value="ECO:0007669"/>
    <property type="project" value="UniProtKB-EC"/>
</dbReference>